<reference evidence="2" key="1">
    <citation type="submission" date="2020-07" db="EMBL/GenBank/DDBJ databases">
        <title>Multicomponent nature underlies the extraordinary mechanical properties of spider dragline silk.</title>
        <authorList>
            <person name="Kono N."/>
            <person name="Nakamura H."/>
            <person name="Mori M."/>
            <person name="Yoshida Y."/>
            <person name="Ohtoshi R."/>
            <person name="Malay A.D."/>
            <person name="Moran D.A.P."/>
            <person name="Tomita M."/>
            <person name="Numata K."/>
            <person name="Arakawa K."/>
        </authorList>
    </citation>
    <scope>NUCLEOTIDE SEQUENCE</scope>
</reference>
<keyword evidence="3" id="KW-1185">Reference proteome</keyword>
<accession>A0A8X6KIB0</accession>
<organism evidence="2 3">
    <name type="scientific">Trichonephila clavata</name>
    <name type="common">Joro spider</name>
    <name type="synonym">Nephila clavata</name>
    <dbReference type="NCBI Taxonomy" id="2740835"/>
    <lineage>
        <taxon>Eukaryota</taxon>
        <taxon>Metazoa</taxon>
        <taxon>Ecdysozoa</taxon>
        <taxon>Arthropoda</taxon>
        <taxon>Chelicerata</taxon>
        <taxon>Arachnida</taxon>
        <taxon>Araneae</taxon>
        <taxon>Araneomorphae</taxon>
        <taxon>Entelegynae</taxon>
        <taxon>Araneoidea</taxon>
        <taxon>Nephilidae</taxon>
        <taxon>Trichonephila</taxon>
    </lineage>
</organism>
<dbReference type="Pfam" id="PF00651">
    <property type="entry name" value="BTB"/>
    <property type="match status" value="2"/>
</dbReference>
<feature type="domain" description="BTB" evidence="1">
    <location>
        <begin position="412"/>
        <end position="480"/>
    </location>
</feature>
<feature type="domain" description="BTB" evidence="1">
    <location>
        <begin position="160"/>
        <end position="214"/>
    </location>
</feature>
<sequence length="550" mass="64889">MSRLSKRNYDYTRKCTFFLCKNTSAEVLHSETFKTEVLDGTRWKLVLYPNGHSFQNYTSLYLQRLSCSTDIEKIFVDFSFECERTLNYVEFQNICFVRNHCWGSPVFSSIHSQKIENTFEVVIRMSKSKILSEIDVQKFKNDLDALSQDLLDILQYGQLFDHRLSCNGTQFLTHKCIIAARCPKLASLGMENISLEILRTILVYIYSAKLIVPKVRISAELYIVAMKLEMMDLIQKMHNHPYFSGLNPEFNVDHLNFDWEINSELLHTQPCSRTHPTKKIYTNKLIITCEIKVENDGFYLFISFNFDTFNSDMPIFLDFRIDEENNGVIVSRLDCGSHMFFRNEMWERQIDKKFCKLTKKFRLIFHIDLFDEVKFTSHCRDRIIHVETAQNFCYYNRFPVDMQRFLESEFLSDFIMISKDKKEFKVHKAVLAARSSVFQRMFNHNVKETITGRVEITDIESATLQLMISFIYSGMIRNLDLNESLELYTAADKYDIQSLVLKCSSFILSNINSKNIDDAILFVQYSNYPELRNIILNEMSHRLQIFQMLR</sequence>
<comment type="caution">
    <text evidence="2">The sequence shown here is derived from an EMBL/GenBank/DDBJ whole genome shotgun (WGS) entry which is preliminary data.</text>
</comment>
<dbReference type="SUPFAM" id="SSF49599">
    <property type="entry name" value="TRAF domain-like"/>
    <property type="match status" value="1"/>
</dbReference>
<dbReference type="Gene3D" id="3.30.710.10">
    <property type="entry name" value="Potassium Channel Kv1.1, Chain A"/>
    <property type="match status" value="2"/>
</dbReference>
<dbReference type="PROSITE" id="PS50097">
    <property type="entry name" value="BTB"/>
    <property type="match status" value="2"/>
</dbReference>
<dbReference type="CDD" id="cd18186">
    <property type="entry name" value="BTB_POZ_ZBTB_KLHL-like"/>
    <property type="match status" value="1"/>
</dbReference>
<protein>
    <submittedName>
        <fullName evidence="2">Speckle-type POZ protein B</fullName>
    </submittedName>
</protein>
<dbReference type="InterPro" id="IPR011333">
    <property type="entry name" value="SKP1/BTB/POZ_sf"/>
</dbReference>
<dbReference type="Proteomes" id="UP000887116">
    <property type="component" value="Unassembled WGS sequence"/>
</dbReference>
<dbReference type="SUPFAM" id="SSF54695">
    <property type="entry name" value="POZ domain"/>
    <property type="match status" value="2"/>
</dbReference>
<dbReference type="EMBL" id="BMAO01001619">
    <property type="protein sequence ID" value="GFQ74779.1"/>
    <property type="molecule type" value="Genomic_DNA"/>
</dbReference>
<dbReference type="GO" id="GO:0030163">
    <property type="term" value="P:protein catabolic process"/>
    <property type="evidence" value="ECO:0007669"/>
    <property type="project" value="UniProtKB-ARBA"/>
</dbReference>
<evidence type="ECO:0000259" key="1">
    <source>
        <dbReference type="PROSITE" id="PS50097"/>
    </source>
</evidence>
<dbReference type="InterPro" id="IPR008974">
    <property type="entry name" value="TRAF-like"/>
</dbReference>
<dbReference type="CDD" id="cd00121">
    <property type="entry name" value="MATH"/>
    <property type="match status" value="1"/>
</dbReference>
<dbReference type="OrthoDB" id="6426498at2759"/>
<gene>
    <name evidence="2" type="primary">X975_26618</name>
    <name evidence="2" type="ORF">TNCT_531291</name>
</gene>
<evidence type="ECO:0000313" key="2">
    <source>
        <dbReference type="EMBL" id="GFQ74779.1"/>
    </source>
</evidence>
<dbReference type="PANTHER" id="PTHR24413">
    <property type="entry name" value="SPECKLE-TYPE POZ PROTEIN"/>
    <property type="match status" value="1"/>
</dbReference>
<proteinExistence type="predicted"/>
<evidence type="ECO:0000313" key="3">
    <source>
        <dbReference type="Proteomes" id="UP000887116"/>
    </source>
</evidence>
<dbReference type="SMART" id="SM00225">
    <property type="entry name" value="BTB"/>
    <property type="match status" value="2"/>
</dbReference>
<dbReference type="Gene3D" id="2.60.210.10">
    <property type="entry name" value="Apoptosis, Tumor Necrosis Factor Receptor Associated Protein 2, Chain A"/>
    <property type="match status" value="1"/>
</dbReference>
<dbReference type="InterPro" id="IPR000210">
    <property type="entry name" value="BTB/POZ_dom"/>
</dbReference>
<dbReference type="InterPro" id="IPR002083">
    <property type="entry name" value="MATH/TRAF_dom"/>
</dbReference>
<name>A0A8X6KIB0_TRICU</name>
<dbReference type="AlphaFoldDB" id="A0A8X6KIB0"/>